<evidence type="ECO:0000313" key="6">
    <source>
        <dbReference type="Proteomes" id="UP001606210"/>
    </source>
</evidence>
<dbReference type="RefSeq" id="WP_057299405.1">
    <property type="nucleotide sequence ID" value="NZ_JBIGHV010000013.1"/>
</dbReference>
<accession>A0ABW7FAA6</accession>
<protein>
    <submittedName>
        <fullName evidence="5">Tyrosine-type recombinase/integrase</fullName>
    </submittedName>
</protein>
<evidence type="ECO:0000259" key="4">
    <source>
        <dbReference type="PROSITE" id="PS51898"/>
    </source>
</evidence>
<dbReference type="SUPFAM" id="SSF56349">
    <property type="entry name" value="DNA breaking-rejoining enzymes"/>
    <property type="match status" value="1"/>
</dbReference>
<comment type="caution">
    <text evidence="5">The sequence shown here is derived from an EMBL/GenBank/DDBJ whole genome shotgun (WGS) entry which is preliminary data.</text>
</comment>
<dbReference type="InterPro" id="IPR050090">
    <property type="entry name" value="Tyrosine_recombinase_XerCD"/>
</dbReference>
<sequence>MNTLDQALSEYLELRRGLGFKMRDAGLLLPRFVAFMQERQAPYITARLALEWAQQAQTVQPAEWARRLGFVRGFARYRSATDGRTEVPPSELLPHRSTRARPHIYTEQEVQRLLDAALQLPTTWPSTPLRPWVFHCLLGLLSVTGLRISEALDLKVDDVDLEQGVLTIRAAKLGRWRLVPIHASTVTALADYLRRREEFLGGTASRFVFISNCGTRLDIGRVHRAFYTLSRQTGLRAHGARNGPRLHDFRHRFAVLTLVRWYQSGDDPGRKLSVLSTYLGHVYVAGTYWYLSAWPELMAQAMARLERRWGDPS</sequence>
<evidence type="ECO:0000313" key="5">
    <source>
        <dbReference type="EMBL" id="MFG6433566.1"/>
    </source>
</evidence>
<dbReference type="InterPro" id="IPR002104">
    <property type="entry name" value="Integrase_catalytic"/>
</dbReference>
<evidence type="ECO:0000256" key="1">
    <source>
        <dbReference type="ARBA" id="ARBA00022829"/>
    </source>
</evidence>
<dbReference type="Proteomes" id="UP001606210">
    <property type="component" value="Unassembled WGS sequence"/>
</dbReference>
<dbReference type="CDD" id="cd00797">
    <property type="entry name" value="INT_RitB_C_like"/>
    <property type="match status" value="1"/>
</dbReference>
<dbReference type="PANTHER" id="PTHR30349:SF81">
    <property type="entry name" value="TYROSINE RECOMBINASE XERC"/>
    <property type="match status" value="1"/>
</dbReference>
<dbReference type="Gene3D" id="1.10.443.10">
    <property type="entry name" value="Intergrase catalytic core"/>
    <property type="match status" value="1"/>
</dbReference>
<reference evidence="5 6" key="1">
    <citation type="submission" date="2024-08" db="EMBL/GenBank/DDBJ databases">
        <authorList>
            <person name="Lu H."/>
        </authorList>
    </citation>
    <scope>NUCLEOTIDE SEQUENCE [LARGE SCALE GENOMIC DNA]</scope>
    <source>
        <strain evidence="5 6">LYH14W</strain>
    </source>
</reference>
<evidence type="ECO:0000256" key="3">
    <source>
        <dbReference type="ARBA" id="ARBA00023172"/>
    </source>
</evidence>
<gene>
    <name evidence="5" type="ORF">ACG00Y_26910</name>
</gene>
<keyword evidence="2" id="KW-0229">DNA integration</keyword>
<dbReference type="InterPro" id="IPR013762">
    <property type="entry name" value="Integrase-like_cat_sf"/>
</dbReference>
<dbReference type="PANTHER" id="PTHR30349">
    <property type="entry name" value="PHAGE INTEGRASE-RELATED"/>
    <property type="match status" value="1"/>
</dbReference>
<name>A0ABW7FAA6_9BURK</name>
<keyword evidence="6" id="KW-1185">Reference proteome</keyword>
<proteinExistence type="predicted"/>
<dbReference type="Pfam" id="PF00589">
    <property type="entry name" value="Phage_integrase"/>
    <property type="match status" value="1"/>
</dbReference>
<keyword evidence="1" id="KW-0159">Chromosome partition</keyword>
<keyword evidence="3" id="KW-0233">DNA recombination</keyword>
<evidence type="ECO:0000256" key="2">
    <source>
        <dbReference type="ARBA" id="ARBA00022908"/>
    </source>
</evidence>
<dbReference type="EMBL" id="JBIGHV010000013">
    <property type="protein sequence ID" value="MFG6433566.1"/>
    <property type="molecule type" value="Genomic_DNA"/>
</dbReference>
<feature type="domain" description="Tyr recombinase" evidence="4">
    <location>
        <begin position="100"/>
        <end position="303"/>
    </location>
</feature>
<organism evidence="5 6">
    <name type="scientific">Pelomonas parva</name>
    <dbReference type="NCBI Taxonomy" id="3299032"/>
    <lineage>
        <taxon>Bacteria</taxon>
        <taxon>Pseudomonadati</taxon>
        <taxon>Pseudomonadota</taxon>
        <taxon>Betaproteobacteria</taxon>
        <taxon>Burkholderiales</taxon>
        <taxon>Sphaerotilaceae</taxon>
        <taxon>Roseateles</taxon>
    </lineage>
</organism>
<dbReference type="InterPro" id="IPR011010">
    <property type="entry name" value="DNA_brk_join_enz"/>
</dbReference>
<dbReference type="PROSITE" id="PS51898">
    <property type="entry name" value="TYR_RECOMBINASE"/>
    <property type="match status" value="1"/>
</dbReference>